<feature type="short sequence motif" description="GXSXG" evidence="4">
    <location>
        <begin position="49"/>
        <end position="53"/>
    </location>
</feature>
<dbReference type="InterPro" id="IPR016035">
    <property type="entry name" value="Acyl_Trfase/lysoPLipase"/>
</dbReference>
<proteinExistence type="predicted"/>
<keyword evidence="3 4" id="KW-0443">Lipid metabolism</keyword>
<dbReference type="RefSeq" id="XP_003740441.1">
    <property type="nucleotide sequence ID" value="XM_003740393.2"/>
</dbReference>
<dbReference type="Proteomes" id="UP000694867">
    <property type="component" value="Unplaced"/>
</dbReference>
<reference evidence="8" key="1">
    <citation type="submission" date="2025-08" db="UniProtKB">
        <authorList>
            <consortium name="RefSeq"/>
        </authorList>
    </citation>
    <scope>IDENTIFICATION</scope>
</reference>
<dbReference type="SUPFAM" id="SSF52151">
    <property type="entry name" value="FabD/lysophospholipase-like"/>
    <property type="match status" value="1"/>
</dbReference>
<protein>
    <recommendedName>
        <fullName evidence="1">triacylglycerol lipase</fullName>
        <ecNumber evidence="1">3.1.1.3</ecNumber>
    </recommendedName>
</protein>
<feature type="active site" description="Nucleophile" evidence="4">
    <location>
        <position position="51"/>
    </location>
</feature>
<dbReference type="GO" id="GO:0005811">
    <property type="term" value="C:lipid droplet"/>
    <property type="evidence" value="ECO:0007669"/>
    <property type="project" value="TreeGrafter"/>
</dbReference>
<dbReference type="GO" id="GO:0016020">
    <property type="term" value="C:membrane"/>
    <property type="evidence" value="ECO:0007669"/>
    <property type="project" value="TreeGrafter"/>
</dbReference>
<dbReference type="PANTHER" id="PTHR12406:SF41">
    <property type="entry name" value="BRUMMER, ISOFORM B-RELATED"/>
    <property type="match status" value="1"/>
</dbReference>
<evidence type="ECO:0000256" key="1">
    <source>
        <dbReference type="ARBA" id="ARBA00013279"/>
    </source>
</evidence>
<feature type="domain" description="PNPLA" evidence="6">
    <location>
        <begin position="16"/>
        <end position="183"/>
    </location>
</feature>
<organism evidence="7 8">
    <name type="scientific">Galendromus occidentalis</name>
    <name type="common">western predatory mite</name>
    <dbReference type="NCBI Taxonomy" id="34638"/>
    <lineage>
        <taxon>Eukaryota</taxon>
        <taxon>Metazoa</taxon>
        <taxon>Ecdysozoa</taxon>
        <taxon>Arthropoda</taxon>
        <taxon>Chelicerata</taxon>
        <taxon>Arachnida</taxon>
        <taxon>Acari</taxon>
        <taxon>Parasitiformes</taxon>
        <taxon>Mesostigmata</taxon>
        <taxon>Gamasina</taxon>
        <taxon>Phytoseioidea</taxon>
        <taxon>Phytoseiidae</taxon>
        <taxon>Typhlodrominae</taxon>
        <taxon>Galendromus</taxon>
    </lineage>
</organism>
<name>A0AAJ6QQF9_9ACAR</name>
<keyword evidence="2 4" id="KW-0378">Hydrolase</keyword>
<dbReference type="PROSITE" id="PS51635">
    <property type="entry name" value="PNPLA"/>
    <property type="match status" value="1"/>
</dbReference>
<evidence type="ECO:0000256" key="3">
    <source>
        <dbReference type="ARBA" id="ARBA00023098"/>
    </source>
</evidence>
<dbReference type="GeneID" id="100898544"/>
<dbReference type="GO" id="GO:0005737">
    <property type="term" value="C:cytoplasm"/>
    <property type="evidence" value="ECO:0007669"/>
    <property type="project" value="TreeGrafter"/>
</dbReference>
<dbReference type="GO" id="GO:0004806">
    <property type="term" value="F:triacylglycerol lipase activity"/>
    <property type="evidence" value="ECO:0007669"/>
    <property type="project" value="UniProtKB-EC"/>
</dbReference>
<dbReference type="FunFam" id="3.40.1090.10:FF:000003">
    <property type="entry name" value="Patatin-like phospholipase domain-containing protein 2"/>
    <property type="match status" value="1"/>
</dbReference>
<dbReference type="AlphaFoldDB" id="A0AAJ6QQF9"/>
<evidence type="ECO:0000256" key="4">
    <source>
        <dbReference type="PROSITE-ProRule" id="PRU01161"/>
    </source>
</evidence>
<dbReference type="EC" id="3.1.1.3" evidence="1"/>
<feature type="region of interest" description="Disordered" evidence="5">
    <location>
        <begin position="570"/>
        <end position="595"/>
    </location>
</feature>
<evidence type="ECO:0000256" key="2">
    <source>
        <dbReference type="ARBA" id="ARBA00022801"/>
    </source>
</evidence>
<keyword evidence="4" id="KW-0442">Lipid degradation</keyword>
<feature type="short sequence motif" description="DGA/G" evidence="4">
    <location>
        <begin position="170"/>
        <end position="172"/>
    </location>
</feature>
<dbReference type="PANTHER" id="PTHR12406">
    <property type="entry name" value="CALCIUM-INDEPENDENT PHOSPHOLIPASE A2 IPLA2 -RELATED"/>
    <property type="match status" value="1"/>
</dbReference>
<accession>A0AAJ6QQF9</accession>
<evidence type="ECO:0000313" key="8">
    <source>
        <dbReference type="RefSeq" id="XP_003740441.1"/>
    </source>
</evidence>
<dbReference type="InterPro" id="IPR033562">
    <property type="entry name" value="PLPL"/>
</dbReference>
<feature type="region of interest" description="Disordered" evidence="5">
    <location>
        <begin position="385"/>
        <end position="405"/>
    </location>
</feature>
<evidence type="ECO:0000313" key="7">
    <source>
        <dbReference type="Proteomes" id="UP000694867"/>
    </source>
</evidence>
<dbReference type="Pfam" id="PF01734">
    <property type="entry name" value="Patatin"/>
    <property type="match status" value="1"/>
</dbReference>
<sequence>MATMKQVPMKGRDFHLSLSGCGFLGLYHVGVISAFHEYARHLCVNRIAGASAGSLAAACLICDVAFGEATTSILRLAVQARRRALGPFHPGFDINALLYDIFIKILPDNAHELCSGRLYISLTRVSDGANVLISNFSTKEDLVKCLMCSCFIPVYSGLVPPRINGVAYIDGGFSDNLPLLDENTITVSPFSGENDICPEDESFNMMLINLSNTSIAVSPANIYRFVRILFPPHPEILARMTQQGFDDAVKYLQRHNLISCTRCLAVKSSFDITMSDDEDSDIPKHEYDGCDDCKTQKQIADNASLPEPIREPMMMAAENENRGLVNWLFKHRPIKILSYMTLPYVLPFDITMAVAKKVIPTVRKELTTSFFNVIDKLKEVAVPSSEEKWQKAPKSPPVSQSVSDSRSSISNFSCKLAITEFNYNLESKTRRSTKVRSRSLENLRIAAPGVTDTQKRREQRKSYAGLPYEKRVIQQLELDSKLALSHTFSRKRKTSMINALRSLDQGEPSVTSAIDITNDALDYEKCTLKRAQAHSLEQILNVTQRREAAMAFYYTDENNCINVTEIFDYSEKTDTPQTSPERAPQEGRRRKKPVF</sequence>
<dbReference type="GO" id="GO:0055088">
    <property type="term" value="P:lipid homeostasis"/>
    <property type="evidence" value="ECO:0007669"/>
    <property type="project" value="TreeGrafter"/>
</dbReference>
<dbReference type="KEGG" id="goe:100898544"/>
<dbReference type="Gene3D" id="3.40.1090.10">
    <property type="entry name" value="Cytosolic phospholipase A2 catalytic domain"/>
    <property type="match status" value="2"/>
</dbReference>
<feature type="short sequence motif" description="GXGXXG" evidence="4">
    <location>
        <begin position="20"/>
        <end position="25"/>
    </location>
</feature>
<evidence type="ECO:0000256" key="5">
    <source>
        <dbReference type="SAM" id="MobiDB-lite"/>
    </source>
</evidence>
<keyword evidence="7" id="KW-1185">Reference proteome</keyword>
<evidence type="ECO:0000259" key="6">
    <source>
        <dbReference type="PROSITE" id="PS51635"/>
    </source>
</evidence>
<feature type="active site" description="Proton acceptor" evidence="4">
    <location>
        <position position="170"/>
    </location>
</feature>
<dbReference type="InterPro" id="IPR002641">
    <property type="entry name" value="PNPLA_dom"/>
</dbReference>
<gene>
    <name evidence="8" type="primary">LOC100898544</name>
</gene>
<dbReference type="GO" id="GO:0019433">
    <property type="term" value="P:triglyceride catabolic process"/>
    <property type="evidence" value="ECO:0007669"/>
    <property type="project" value="TreeGrafter"/>
</dbReference>